<evidence type="ECO:0000313" key="2">
    <source>
        <dbReference type="Proteomes" id="UP001164705"/>
    </source>
</evidence>
<dbReference type="KEGG" id="lnu:N7U66_09085"/>
<dbReference type="EMBL" id="CP113088">
    <property type="protein sequence ID" value="WAC03600.1"/>
    <property type="molecule type" value="Genomic_DNA"/>
</dbReference>
<dbReference type="RefSeq" id="WP_267678235.1">
    <property type="nucleotide sequence ID" value="NZ_CP113088.1"/>
</dbReference>
<keyword evidence="2" id="KW-1185">Reference proteome</keyword>
<sequence length="54" mass="6331">MLTESEDEVKDLEKPRVTNKENKRLLAELIPGSVFNYELKNNEGETQYTLLFSR</sequence>
<name>A0A9E8N0H0_9FLAO</name>
<protein>
    <submittedName>
        <fullName evidence="1">Uncharacterized protein</fullName>
    </submittedName>
</protein>
<dbReference type="Proteomes" id="UP001164705">
    <property type="component" value="Chromosome"/>
</dbReference>
<evidence type="ECO:0000313" key="1">
    <source>
        <dbReference type="EMBL" id="WAC03600.1"/>
    </source>
</evidence>
<accession>A0A9E8N0H0</accession>
<gene>
    <name evidence="1" type="ORF">N7U66_09085</name>
</gene>
<organism evidence="1 2">
    <name type="scientific">Lacinutrix neustonica</name>
    <dbReference type="NCBI Taxonomy" id="2980107"/>
    <lineage>
        <taxon>Bacteria</taxon>
        <taxon>Pseudomonadati</taxon>
        <taxon>Bacteroidota</taxon>
        <taxon>Flavobacteriia</taxon>
        <taxon>Flavobacteriales</taxon>
        <taxon>Flavobacteriaceae</taxon>
        <taxon>Lacinutrix</taxon>
    </lineage>
</organism>
<dbReference type="AlphaFoldDB" id="A0A9E8N0H0"/>
<reference evidence="1" key="1">
    <citation type="submission" date="2022-11" db="EMBL/GenBank/DDBJ databases">
        <title>Lacinutrix neustonica HL-RS19T sp. nov., isolated from the surface microlayer sample of brackish Lake Shihwa.</title>
        <authorList>
            <person name="Choi J.Y."/>
            <person name="Hwang C.Y."/>
        </authorList>
    </citation>
    <scope>NUCLEOTIDE SEQUENCE</scope>
    <source>
        <strain evidence="1">HL-RS19</strain>
    </source>
</reference>
<proteinExistence type="predicted"/>